<dbReference type="InterPro" id="IPR005624">
    <property type="entry name" value="PduO/GlcC-like"/>
</dbReference>
<sequence length="135" mass="14029">MHIKKALSLADAKQIAAASEEEARNNQWSVTIAILDDGGNLLYLQRMDDAPVGSIVVAQKKARTAFLFKRSTKSLEEVIAGGRSAMLALPGATPIEGGLPLLNDGHIVGSIGVSGVQSPQDAQVARAGVDVAAKL</sequence>
<keyword evidence="2" id="KW-1185">Reference proteome</keyword>
<name>A0A1I3WD27_9HYPH</name>
<dbReference type="OrthoDB" id="9815788at2"/>
<dbReference type="RefSeq" id="WP_091676994.1">
    <property type="nucleotide sequence ID" value="NZ_FOSN01000001.1"/>
</dbReference>
<dbReference type="AlphaFoldDB" id="A0A1I3WD27"/>
<dbReference type="EMBL" id="FOSN01000001">
    <property type="protein sequence ID" value="SFK04687.1"/>
    <property type="molecule type" value="Genomic_DNA"/>
</dbReference>
<proteinExistence type="predicted"/>
<dbReference type="Gene3D" id="3.30.450.150">
    <property type="entry name" value="Haem-degrading domain"/>
    <property type="match status" value="1"/>
</dbReference>
<evidence type="ECO:0000313" key="1">
    <source>
        <dbReference type="EMBL" id="SFK04687.1"/>
    </source>
</evidence>
<dbReference type="Proteomes" id="UP000198755">
    <property type="component" value="Unassembled WGS sequence"/>
</dbReference>
<dbReference type="SUPFAM" id="SSF143744">
    <property type="entry name" value="GlcG-like"/>
    <property type="match status" value="1"/>
</dbReference>
<gene>
    <name evidence="1" type="ORF">SAMN05444581_101476</name>
</gene>
<evidence type="ECO:0000313" key="2">
    <source>
        <dbReference type="Proteomes" id="UP000198755"/>
    </source>
</evidence>
<dbReference type="STRING" id="1612308.SAMN05444581_101476"/>
<reference evidence="1 2" key="1">
    <citation type="submission" date="2016-10" db="EMBL/GenBank/DDBJ databases">
        <authorList>
            <person name="de Groot N.N."/>
        </authorList>
    </citation>
    <scope>NUCLEOTIDE SEQUENCE [LARGE SCALE GENOMIC DNA]</scope>
    <source>
        <strain evidence="1 2">NE2</strain>
    </source>
</reference>
<protein>
    <submittedName>
        <fullName evidence="1">Glc operon protein GlcG</fullName>
    </submittedName>
</protein>
<dbReference type="InterPro" id="IPR052517">
    <property type="entry name" value="GlcG_carb_metab_protein"/>
</dbReference>
<dbReference type="Pfam" id="PF03928">
    <property type="entry name" value="HbpS-like"/>
    <property type="match status" value="1"/>
</dbReference>
<dbReference type="InterPro" id="IPR038084">
    <property type="entry name" value="PduO/GlcC-like_sf"/>
</dbReference>
<accession>A0A1I3WD27</accession>
<dbReference type="PANTHER" id="PTHR34309">
    <property type="entry name" value="SLR1406 PROTEIN"/>
    <property type="match status" value="1"/>
</dbReference>
<organism evidence="1 2">
    <name type="scientific">Methylocapsa palsarum</name>
    <dbReference type="NCBI Taxonomy" id="1612308"/>
    <lineage>
        <taxon>Bacteria</taxon>
        <taxon>Pseudomonadati</taxon>
        <taxon>Pseudomonadota</taxon>
        <taxon>Alphaproteobacteria</taxon>
        <taxon>Hyphomicrobiales</taxon>
        <taxon>Beijerinckiaceae</taxon>
        <taxon>Methylocapsa</taxon>
    </lineage>
</organism>
<dbReference type="PANTHER" id="PTHR34309:SF1">
    <property type="entry name" value="PROTEIN GLCG"/>
    <property type="match status" value="1"/>
</dbReference>